<accession>A0ABN8LH08</accession>
<evidence type="ECO:0000256" key="1">
    <source>
        <dbReference type="SAM" id="MobiDB-lite"/>
    </source>
</evidence>
<feature type="region of interest" description="Disordered" evidence="1">
    <location>
        <begin position="153"/>
        <end position="172"/>
    </location>
</feature>
<organism evidence="2 3">
    <name type="scientific">Porites evermanni</name>
    <dbReference type="NCBI Taxonomy" id="104178"/>
    <lineage>
        <taxon>Eukaryota</taxon>
        <taxon>Metazoa</taxon>
        <taxon>Cnidaria</taxon>
        <taxon>Anthozoa</taxon>
        <taxon>Hexacorallia</taxon>
        <taxon>Scleractinia</taxon>
        <taxon>Fungiina</taxon>
        <taxon>Poritidae</taxon>
        <taxon>Porites</taxon>
    </lineage>
</organism>
<comment type="caution">
    <text evidence="2">The sequence shown here is derived from an EMBL/GenBank/DDBJ whole genome shotgun (WGS) entry which is preliminary data.</text>
</comment>
<proteinExistence type="predicted"/>
<dbReference type="Proteomes" id="UP001159427">
    <property type="component" value="Unassembled WGS sequence"/>
</dbReference>
<keyword evidence="3" id="KW-1185">Reference proteome</keyword>
<gene>
    <name evidence="2" type="ORF">PEVE_00008796</name>
</gene>
<name>A0ABN8LH08_9CNID</name>
<protein>
    <submittedName>
        <fullName evidence="2">Uncharacterized protein</fullName>
    </submittedName>
</protein>
<dbReference type="EMBL" id="CALNXI010000016">
    <property type="protein sequence ID" value="CAH3014914.1"/>
    <property type="molecule type" value="Genomic_DNA"/>
</dbReference>
<sequence>MWKCRFERAVYTGQQHFEITLARNEKDVPVEVSNENCLSNEKAKNGMEQTLSSARTKYEYCVLTAYGVLPTVAKGIDGVFCAKKETKDHQKEARKEEPAVGVFMSRGRSDFSDKQYKYALKKELEAFDPAFFEEIFTIMINYIQSVERLTAEPEDLQVETKEEKNTDLNSNG</sequence>
<evidence type="ECO:0000313" key="2">
    <source>
        <dbReference type="EMBL" id="CAH3014914.1"/>
    </source>
</evidence>
<reference evidence="2 3" key="1">
    <citation type="submission" date="2022-05" db="EMBL/GenBank/DDBJ databases">
        <authorList>
            <consortium name="Genoscope - CEA"/>
            <person name="William W."/>
        </authorList>
    </citation>
    <scope>NUCLEOTIDE SEQUENCE [LARGE SCALE GENOMIC DNA]</scope>
</reference>
<evidence type="ECO:0000313" key="3">
    <source>
        <dbReference type="Proteomes" id="UP001159427"/>
    </source>
</evidence>
<feature type="non-terminal residue" evidence="2">
    <location>
        <position position="172"/>
    </location>
</feature>